<protein>
    <recommendedName>
        <fullName evidence="4">Toxin CptA</fullName>
    </recommendedName>
</protein>
<keyword evidence="1" id="KW-1133">Transmembrane helix</keyword>
<sequence>MSSPSKRFECHWQPSRRLLEVYLCAQALALLTLLLIDIPLWARISALLLLAAHAAWVLPRHVLLSSPAVFCGLRHDDLGWQARREAGDWLPVTLLPDSVALPWLVIVRFRLPGEYRVRSLCLLADSMPHDAHRRLRVHLKFSRQRWRVAE</sequence>
<dbReference type="Pfam" id="PF07254">
    <property type="entry name" value="Cpta_toxin"/>
    <property type="match status" value="1"/>
</dbReference>
<dbReference type="Proteomes" id="UP000032068">
    <property type="component" value="Unassembled WGS sequence"/>
</dbReference>
<dbReference type="AlphaFoldDB" id="A0A0D0KMM9"/>
<name>A0A0D0KMM9_9PSED</name>
<reference evidence="2 3" key="1">
    <citation type="submission" date="2014-12" db="EMBL/GenBank/DDBJ databases">
        <title>16Stimator: statistical estimation of ribosomal gene copy numbers from draft genome assemblies.</title>
        <authorList>
            <person name="Perisin M.A."/>
            <person name="Vetter M."/>
            <person name="Gilbert J.A."/>
            <person name="Bergelson J."/>
        </authorList>
    </citation>
    <scope>NUCLEOTIDE SEQUENCE [LARGE SCALE GENOMIC DNA]</scope>
    <source>
        <strain evidence="2 3">MEJ086</strain>
    </source>
</reference>
<keyword evidence="1" id="KW-0472">Membrane</keyword>
<gene>
    <name evidence="2" type="ORF">RU08_17075</name>
</gene>
<evidence type="ECO:0008006" key="4">
    <source>
        <dbReference type="Google" id="ProtNLM"/>
    </source>
</evidence>
<evidence type="ECO:0000313" key="3">
    <source>
        <dbReference type="Proteomes" id="UP000032068"/>
    </source>
</evidence>
<dbReference type="InterPro" id="IPR009883">
    <property type="entry name" value="YgfX"/>
</dbReference>
<evidence type="ECO:0000313" key="2">
    <source>
        <dbReference type="EMBL" id="KIP98248.1"/>
    </source>
</evidence>
<feature type="transmembrane region" description="Helical" evidence="1">
    <location>
        <begin position="21"/>
        <end position="42"/>
    </location>
</feature>
<keyword evidence="1" id="KW-0812">Transmembrane</keyword>
<dbReference type="EMBL" id="JXQW01000046">
    <property type="protein sequence ID" value="KIP98248.1"/>
    <property type="molecule type" value="Genomic_DNA"/>
</dbReference>
<proteinExistence type="predicted"/>
<dbReference type="OrthoDB" id="7030636at2"/>
<dbReference type="RefSeq" id="WP_042555045.1">
    <property type="nucleotide sequence ID" value="NZ_JXQW01000046.1"/>
</dbReference>
<evidence type="ECO:0000256" key="1">
    <source>
        <dbReference type="SAM" id="Phobius"/>
    </source>
</evidence>
<organism evidence="2 3">
    <name type="scientific">Pseudomonas fulva</name>
    <dbReference type="NCBI Taxonomy" id="47880"/>
    <lineage>
        <taxon>Bacteria</taxon>
        <taxon>Pseudomonadati</taxon>
        <taxon>Pseudomonadota</taxon>
        <taxon>Gammaproteobacteria</taxon>
        <taxon>Pseudomonadales</taxon>
        <taxon>Pseudomonadaceae</taxon>
        <taxon>Pseudomonas</taxon>
    </lineage>
</organism>
<comment type="caution">
    <text evidence="2">The sequence shown here is derived from an EMBL/GenBank/DDBJ whole genome shotgun (WGS) entry which is preliminary data.</text>
</comment>
<accession>A0A0D0KMM9</accession>